<name>A0ABQ9YL14_9EUKA</name>
<evidence type="ECO:0000313" key="4">
    <source>
        <dbReference type="Proteomes" id="UP001281761"/>
    </source>
</evidence>
<sequence>MSQIIHSNQRYLSFQFFSPNGNLSIDEAMATGLLTKQISTFHGESGRNSVIWQFLSFDQLTNVAVVQVSKKSTDSFIAAVSFIPLNNKPFLAQLSKNPLPQYSIPTLPE</sequence>
<reference evidence="3 4" key="1">
    <citation type="journal article" date="2022" name="bioRxiv">
        <title>Genomics of Preaxostyla Flagellates Illuminates Evolutionary Transitions and the Path Towards Mitochondrial Loss.</title>
        <authorList>
            <person name="Novak L.V.F."/>
            <person name="Treitli S.C."/>
            <person name="Pyrih J."/>
            <person name="Halakuc P."/>
            <person name="Pipaliya S.V."/>
            <person name="Vacek V."/>
            <person name="Brzon O."/>
            <person name="Soukal P."/>
            <person name="Eme L."/>
            <person name="Dacks J.B."/>
            <person name="Karnkowska A."/>
            <person name="Elias M."/>
            <person name="Hampl V."/>
        </authorList>
    </citation>
    <scope>NUCLEOTIDE SEQUENCE [LARGE SCALE GENOMIC DNA]</scope>
    <source>
        <strain evidence="3">NAU3</strain>
        <tissue evidence="3">Gut</tissue>
    </source>
</reference>
<comment type="similarity">
    <text evidence="1">Belongs to the eukaryotic/archaeal RNase P protein component 2 family.</text>
</comment>
<dbReference type="Gene3D" id="3.30.70.3250">
    <property type="entry name" value="Ribonuclease P, Pop5 subunit"/>
    <property type="match status" value="1"/>
</dbReference>
<keyword evidence="4" id="KW-1185">Reference proteome</keyword>
<evidence type="ECO:0000256" key="2">
    <source>
        <dbReference type="ARBA" id="ARBA00022694"/>
    </source>
</evidence>
<dbReference type="Pfam" id="PF01900">
    <property type="entry name" value="RNase_P_Rpp14"/>
    <property type="match status" value="1"/>
</dbReference>
<gene>
    <name evidence="3" type="ORF">BLNAU_373</name>
</gene>
<dbReference type="SUPFAM" id="SSF160350">
    <property type="entry name" value="Rnp2-like"/>
    <property type="match status" value="1"/>
</dbReference>
<dbReference type="EMBL" id="JARBJD010000002">
    <property type="protein sequence ID" value="KAK2964457.1"/>
    <property type="molecule type" value="Genomic_DNA"/>
</dbReference>
<protein>
    <submittedName>
        <fullName evidence="3">Uncharacterized protein</fullName>
    </submittedName>
</protein>
<dbReference type="Proteomes" id="UP001281761">
    <property type="component" value="Unassembled WGS sequence"/>
</dbReference>
<comment type="caution">
    <text evidence="3">The sequence shown here is derived from an EMBL/GenBank/DDBJ whole genome shotgun (WGS) entry which is preliminary data.</text>
</comment>
<evidence type="ECO:0000256" key="1">
    <source>
        <dbReference type="ARBA" id="ARBA00010800"/>
    </source>
</evidence>
<dbReference type="InterPro" id="IPR002759">
    <property type="entry name" value="Pop5/Rpp14/Rnp2-like"/>
</dbReference>
<dbReference type="InterPro" id="IPR038085">
    <property type="entry name" value="Rnp2-like_sf"/>
</dbReference>
<keyword evidence="2" id="KW-0819">tRNA processing</keyword>
<accession>A0ABQ9YL14</accession>
<evidence type="ECO:0000313" key="3">
    <source>
        <dbReference type="EMBL" id="KAK2964457.1"/>
    </source>
</evidence>
<proteinExistence type="inferred from homology"/>
<organism evidence="3 4">
    <name type="scientific">Blattamonas nauphoetae</name>
    <dbReference type="NCBI Taxonomy" id="2049346"/>
    <lineage>
        <taxon>Eukaryota</taxon>
        <taxon>Metamonada</taxon>
        <taxon>Preaxostyla</taxon>
        <taxon>Oxymonadida</taxon>
        <taxon>Blattamonas</taxon>
    </lineage>
</organism>